<evidence type="ECO:0000313" key="6">
    <source>
        <dbReference type="Proteomes" id="UP001321760"/>
    </source>
</evidence>
<evidence type="ECO:0000256" key="3">
    <source>
        <dbReference type="PIRSR" id="PIRSR001112-1"/>
    </source>
</evidence>
<comment type="similarity">
    <text evidence="1">Belongs to the peptidase S33 family.</text>
</comment>
<gene>
    <name evidence="5" type="ORF">QBC34DRAFT_406504</name>
</gene>
<dbReference type="AlphaFoldDB" id="A0AAV9GNC6"/>
<dbReference type="SUPFAM" id="SSF53474">
    <property type="entry name" value="alpha/beta-Hydrolases"/>
    <property type="match status" value="1"/>
</dbReference>
<sequence length="427" mass="47411">MLFSILPQCARQEVVRPFVVGISEEELVRLRMLLTFSEIPGPCYENSLPGGSRALGLPREWLIAAKRAWENEFDWKAHQDIMNSFPHFKVSAADLNVPVDDTPAMDIHFLAMFSTNPSATPVLLLHGWPGSFLEFIPMLKLLREKYPNPADLPYHIIVPSLPGFGFSGPFPSDRDHGMESAAAVMDKLMSGVLGFENYTVQGGDIGSRIGRILAARHKACGAALLNYSPVPQPPGMSQDDLTETEKAGIARGKWFRNDGCAYGLMQATRPATVGLVLSSNPLVLLAWIGEKYLDWIDPVAFPHDSVLESGTPYSRALMEQILLSISLYWFTKTAHTNLYTYRECFAIDGPARSSHGSPQYHIAAPKKLGFSYFPLEVAPTPKKWIETSGNLVYWKEHKVGGHFAALEQPASILEDLEEFIATCFARR</sequence>
<feature type="domain" description="Epoxide hydrolase N-terminal" evidence="4">
    <location>
        <begin position="15"/>
        <end position="135"/>
    </location>
</feature>
<dbReference type="InterPro" id="IPR010497">
    <property type="entry name" value="Epoxide_hydro_N"/>
</dbReference>
<dbReference type="GO" id="GO:0004301">
    <property type="term" value="F:epoxide hydrolase activity"/>
    <property type="evidence" value="ECO:0007669"/>
    <property type="project" value="TreeGrafter"/>
</dbReference>
<dbReference type="PANTHER" id="PTHR21661:SF39">
    <property type="entry name" value="HYDROLASE, PUTATIVE (AFU_ORTHOLOGUE AFUA_3G08960)-RELATED"/>
    <property type="match status" value="1"/>
</dbReference>
<dbReference type="InterPro" id="IPR016292">
    <property type="entry name" value="Epoxide_hydrolase"/>
</dbReference>
<evidence type="ECO:0000256" key="1">
    <source>
        <dbReference type="ARBA" id="ARBA00010088"/>
    </source>
</evidence>
<keyword evidence="6" id="KW-1185">Reference proteome</keyword>
<reference evidence="5" key="2">
    <citation type="submission" date="2023-05" db="EMBL/GenBank/DDBJ databases">
        <authorList>
            <consortium name="Lawrence Berkeley National Laboratory"/>
            <person name="Steindorff A."/>
            <person name="Hensen N."/>
            <person name="Bonometti L."/>
            <person name="Westerberg I."/>
            <person name="Brannstrom I.O."/>
            <person name="Guillou S."/>
            <person name="Cros-Aarteil S."/>
            <person name="Calhoun S."/>
            <person name="Haridas S."/>
            <person name="Kuo A."/>
            <person name="Mondo S."/>
            <person name="Pangilinan J."/>
            <person name="Riley R."/>
            <person name="Labutti K."/>
            <person name="Andreopoulos B."/>
            <person name="Lipzen A."/>
            <person name="Chen C."/>
            <person name="Yanf M."/>
            <person name="Daum C."/>
            <person name="Ng V."/>
            <person name="Clum A."/>
            <person name="Ohm R."/>
            <person name="Martin F."/>
            <person name="Silar P."/>
            <person name="Natvig D."/>
            <person name="Lalanne C."/>
            <person name="Gautier V."/>
            <person name="Ament-Velasquez S.L."/>
            <person name="Kruys A."/>
            <person name="Hutchinson M.I."/>
            <person name="Powell A.J."/>
            <person name="Barry K."/>
            <person name="Miller A.N."/>
            <person name="Grigoriev I.V."/>
            <person name="Debuchy R."/>
            <person name="Gladieux P."/>
            <person name="Thoren M.H."/>
            <person name="Johannesson H."/>
        </authorList>
    </citation>
    <scope>NUCLEOTIDE SEQUENCE</scope>
    <source>
        <strain evidence="5">PSN243</strain>
    </source>
</reference>
<dbReference type="InterPro" id="IPR000639">
    <property type="entry name" value="Epox_hydrolase-like"/>
</dbReference>
<dbReference type="EMBL" id="MU865940">
    <property type="protein sequence ID" value="KAK4449000.1"/>
    <property type="molecule type" value="Genomic_DNA"/>
</dbReference>
<evidence type="ECO:0000259" key="4">
    <source>
        <dbReference type="Pfam" id="PF06441"/>
    </source>
</evidence>
<proteinExistence type="inferred from homology"/>
<evidence type="ECO:0000313" key="5">
    <source>
        <dbReference type="EMBL" id="KAK4449000.1"/>
    </source>
</evidence>
<keyword evidence="2 5" id="KW-0378">Hydrolase</keyword>
<reference evidence="5" key="1">
    <citation type="journal article" date="2023" name="Mol. Phylogenet. Evol.">
        <title>Genome-scale phylogeny and comparative genomics of the fungal order Sordariales.</title>
        <authorList>
            <person name="Hensen N."/>
            <person name="Bonometti L."/>
            <person name="Westerberg I."/>
            <person name="Brannstrom I.O."/>
            <person name="Guillou S."/>
            <person name="Cros-Aarteil S."/>
            <person name="Calhoun S."/>
            <person name="Haridas S."/>
            <person name="Kuo A."/>
            <person name="Mondo S."/>
            <person name="Pangilinan J."/>
            <person name="Riley R."/>
            <person name="LaButti K."/>
            <person name="Andreopoulos B."/>
            <person name="Lipzen A."/>
            <person name="Chen C."/>
            <person name="Yan M."/>
            <person name="Daum C."/>
            <person name="Ng V."/>
            <person name="Clum A."/>
            <person name="Steindorff A."/>
            <person name="Ohm R.A."/>
            <person name="Martin F."/>
            <person name="Silar P."/>
            <person name="Natvig D.O."/>
            <person name="Lalanne C."/>
            <person name="Gautier V."/>
            <person name="Ament-Velasquez S.L."/>
            <person name="Kruys A."/>
            <person name="Hutchinson M.I."/>
            <person name="Powell A.J."/>
            <person name="Barry K."/>
            <person name="Miller A.N."/>
            <person name="Grigoriev I.V."/>
            <person name="Debuchy R."/>
            <person name="Gladieux P."/>
            <person name="Hiltunen Thoren M."/>
            <person name="Johannesson H."/>
        </authorList>
    </citation>
    <scope>NUCLEOTIDE SEQUENCE</scope>
    <source>
        <strain evidence="5">PSN243</strain>
    </source>
</reference>
<dbReference type="GO" id="GO:0097176">
    <property type="term" value="P:epoxide metabolic process"/>
    <property type="evidence" value="ECO:0007669"/>
    <property type="project" value="TreeGrafter"/>
</dbReference>
<organism evidence="5 6">
    <name type="scientific">Podospora aff. communis PSN243</name>
    <dbReference type="NCBI Taxonomy" id="3040156"/>
    <lineage>
        <taxon>Eukaryota</taxon>
        <taxon>Fungi</taxon>
        <taxon>Dikarya</taxon>
        <taxon>Ascomycota</taxon>
        <taxon>Pezizomycotina</taxon>
        <taxon>Sordariomycetes</taxon>
        <taxon>Sordariomycetidae</taxon>
        <taxon>Sordariales</taxon>
        <taxon>Podosporaceae</taxon>
        <taxon>Podospora</taxon>
    </lineage>
</organism>
<name>A0AAV9GNC6_9PEZI</name>
<dbReference type="PRINTS" id="PR00412">
    <property type="entry name" value="EPOXHYDRLASE"/>
</dbReference>
<evidence type="ECO:0000256" key="2">
    <source>
        <dbReference type="ARBA" id="ARBA00022801"/>
    </source>
</evidence>
<feature type="active site" description="Proton donor" evidence="3">
    <location>
        <position position="341"/>
    </location>
</feature>
<dbReference type="Proteomes" id="UP001321760">
    <property type="component" value="Unassembled WGS sequence"/>
</dbReference>
<protein>
    <submittedName>
        <fullName evidence="5">Epoxide hydrolase</fullName>
    </submittedName>
</protein>
<dbReference type="InterPro" id="IPR029058">
    <property type="entry name" value="AB_hydrolase_fold"/>
</dbReference>
<dbReference type="Gene3D" id="3.40.50.1820">
    <property type="entry name" value="alpha/beta hydrolase"/>
    <property type="match status" value="1"/>
</dbReference>
<dbReference type="Pfam" id="PF06441">
    <property type="entry name" value="EHN"/>
    <property type="match status" value="1"/>
</dbReference>
<feature type="active site" description="Nucleophile" evidence="3">
    <location>
        <position position="204"/>
    </location>
</feature>
<dbReference type="PIRSF" id="PIRSF001112">
    <property type="entry name" value="Epoxide_hydrolase"/>
    <property type="match status" value="1"/>
</dbReference>
<accession>A0AAV9GNC6</accession>
<feature type="active site" description="Proton acceptor" evidence="3">
    <location>
        <position position="402"/>
    </location>
</feature>
<comment type="caution">
    <text evidence="5">The sequence shown here is derived from an EMBL/GenBank/DDBJ whole genome shotgun (WGS) entry which is preliminary data.</text>
</comment>
<dbReference type="PANTHER" id="PTHR21661">
    <property type="entry name" value="EPOXIDE HYDROLASE 1-RELATED"/>
    <property type="match status" value="1"/>
</dbReference>